<feature type="region of interest" description="Disordered" evidence="6">
    <location>
        <begin position="246"/>
        <end position="265"/>
    </location>
</feature>
<evidence type="ECO:0000256" key="6">
    <source>
        <dbReference type="SAM" id="MobiDB-lite"/>
    </source>
</evidence>
<protein>
    <recommendedName>
        <fullName evidence="9">Zinc finger BED domain-containing protein 4</fullName>
    </recommendedName>
</protein>
<organism evidence="7 8">
    <name type="scientific">Spodoptera exigua</name>
    <name type="common">Beet armyworm</name>
    <name type="synonym">Noctua fulgens</name>
    <dbReference type="NCBI Taxonomy" id="7107"/>
    <lineage>
        <taxon>Eukaryota</taxon>
        <taxon>Metazoa</taxon>
        <taxon>Ecdysozoa</taxon>
        <taxon>Arthropoda</taxon>
        <taxon>Hexapoda</taxon>
        <taxon>Insecta</taxon>
        <taxon>Pterygota</taxon>
        <taxon>Neoptera</taxon>
        <taxon>Endopterygota</taxon>
        <taxon>Lepidoptera</taxon>
        <taxon>Glossata</taxon>
        <taxon>Ditrysia</taxon>
        <taxon>Noctuoidea</taxon>
        <taxon>Noctuidae</taxon>
        <taxon>Amphipyrinae</taxon>
        <taxon>Spodoptera</taxon>
    </lineage>
</organism>
<dbReference type="PANTHER" id="PTHR46481">
    <property type="entry name" value="ZINC FINGER BED DOMAIN-CONTAINING PROTEIN 4"/>
    <property type="match status" value="1"/>
</dbReference>
<evidence type="ECO:0008006" key="9">
    <source>
        <dbReference type="Google" id="ProtNLM"/>
    </source>
</evidence>
<dbReference type="PANTHER" id="PTHR46481:SF10">
    <property type="entry name" value="ZINC FINGER BED DOMAIN-CONTAINING PROTEIN 39"/>
    <property type="match status" value="1"/>
</dbReference>
<name>A0A835G454_SPOEX</name>
<comment type="subcellular location">
    <subcellularLocation>
        <location evidence="1">Nucleus</location>
    </subcellularLocation>
</comment>
<evidence type="ECO:0000256" key="5">
    <source>
        <dbReference type="ARBA" id="ARBA00023242"/>
    </source>
</evidence>
<keyword evidence="4" id="KW-0862">Zinc</keyword>
<dbReference type="AlphaFoldDB" id="A0A835G454"/>
<reference evidence="7" key="1">
    <citation type="submission" date="2020-08" db="EMBL/GenBank/DDBJ databases">
        <title>Spodoptera exigua strain:BAW_Kor-Di-RS1 Genome sequencing and assembly.</title>
        <authorList>
            <person name="Kim J."/>
            <person name="Nam H.Y."/>
            <person name="Kwon M."/>
            <person name="Choi J.H."/>
            <person name="Cho S.R."/>
            <person name="Kim G.-H."/>
        </authorList>
    </citation>
    <scope>NUCLEOTIDE SEQUENCE</scope>
    <source>
        <strain evidence="7">BAW_Kor-Di-RS1</strain>
        <tissue evidence="7">Whole-body</tissue>
    </source>
</reference>
<comment type="caution">
    <text evidence="7">The sequence shown here is derived from an EMBL/GenBank/DDBJ whole genome shotgun (WGS) entry which is preliminary data.</text>
</comment>
<dbReference type="SUPFAM" id="SSF53098">
    <property type="entry name" value="Ribonuclease H-like"/>
    <property type="match status" value="1"/>
</dbReference>
<proteinExistence type="predicted"/>
<dbReference type="Proteomes" id="UP000648187">
    <property type="component" value="Unassembled WGS sequence"/>
</dbReference>
<keyword evidence="5" id="KW-0539">Nucleus</keyword>
<dbReference type="InterPro" id="IPR052035">
    <property type="entry name" value="ZnF_BED_domain_contain"/>
</dbReference>
<dbReference type="GO" id="GO:0005634">
    <property type="term" value="C:nucleus"/>
    <property type="evidence" value="ECO:0007669"/>
    <property type="project" value="UniProtKB-SubCell"/>
</dbReference>
<evidence type="ECO:0000313" key="7">
    <source>
        <dbReference type="EMBL" id="KAF9408109.1"/>
    </source>
</evidence>
<keyword evidence="2" id="KW-0479">Metal-binding</keyword>
<dbReference type="InterPro" id="IPR012337">
    <property type="entry name" value="RNaseH-like_sf"/>
</dbReference>
<evidence type="ECO:0000256" key="4">
    <source>
        <dbReference type="ARBA" id="ARBA00022833"/>
    </source>
</evidence>
<accession>A0A835G454</accession>
<keyword evidence="3" id="KW-0863">Zinc-finger</keyword>
<evidence type="ECO:0000256" key="1">
    <source>
        <dbReference type="ARBA" id="ARBA00004123"/>
    </source>
</evidence>
<evidence type="ECO:0000256" key="3">
    <source>
        <dbReference type="ARBA" id="ARBA00022771"/>
    </source>
</evidence>
<dbReference type="GO" id="GO:0008270">
    <property type="term" value="F:zinc ion binding"/>
    <property type="evidence" value="ECO:0007669"/>
    <property type="project" value="UniProtKB-KW"/>
</dbReference>
<keyword evidence="8" id="KW-1185">Reference proteome</keyword>
<gene>
    <name evidence="7" type="ORF">HW555_012083</name>
</gene>
<dbReference type="EMBL" id="JACKWZ010000406">
    <property type="protein sequence ID" value="KAF9408109.1"/>
    <property type="molecule type" value="Genomic_DNA"/>
</dbReference>
<sequence length="265" mass="30339">MLTRAQHELLLPITQLTAINNIGWKHYGCYGHSLNLIVQDALIFIQPLLEKVKKIVRHYKTSSTALEKLLKAQTDDKSDCIPKRLIQEVPTRWNSTFHMFKRFVELEQYLRATMAILKKDLPIISNEEWLLLSEISKILQPFDQATETISGERYMTGSLVIVMTRCLLTACEKFIGEPFYEVTKEVIYRLRTGLVTRFGLVERSRTFATCTFLDPRYKLSVFGDQNEARNTKSYVQEMLVAMLAEESSQESSLPSASAGSSNTLD</sequence>
<evidence type="ECO:0000256" key="2">
    <source>
        <dbReference type="ARBA" id="ARBA00022723"/>
    </source>
</evidence>
<evidence type="ECO:0000313" key="8">
    <source>
        <dbReference type="Proteomes" id="UP000648187"/>
    </source>
</evidence>